<feature type="compositionally biased region" description="Polar residues" evidence="11">
    <location>
        <begin position="116"/>
        <end position="126"/>
    </location>
</feature>
<dbReference type="GO" id="GO:0000151">
    <property type="term" value="C:ubiquitin ligase complex"/>
    <property type="evidence" value="ECO:0007669"/>
    <property type="project" value="InterPro"/>
</dbReference>
<feature type="domain" description="U-box" evidence="12">
    <location>
        <begin position="1081"/>
        <end position="1155"/>
    </location>
</feature>
<feature type="compositionally biased region" description="Low complexity" evidence="11">
    <location>
        <begin position="101"/>
        <end position="115"/>
    </location>
</feature>
<evidence type="ECO:0000256" key="5">
    <source>
        <dbReference type="ARBA" id="ARBA00007434"/>
    </source>
</evidence>
<dbReference type="AlphaFoldDB" id="A0AAV5RQY4"/>
<evidence type="ECO:0000313" key="14">
    <source>
        <dbReference type="Proteomes" id="UP001362899"/>
    </source>
</evidence>
<dbReference type="PANTHER" id="PTHR13931:SF2">
    <property type="entry name" value="UBIQUITIN CONJUGATION FACTOR E4 B"/>
    <property type="match status" value="1"/>
</dbReference>
<dbReference type="GO" id="GO:0036503">
    <property type="term" value="P:ERAD pathway"/>
    <property type="evidence" value="ECO:0007669"/>
    <property type="project" value="InterPro"/>
</dbReference>
<dbReference type="GO" id="GO:0005737">
    <property type="term" value="C:cytoplasm"/>
    <property type="evidence" value="ECO:0007669"/>
    <property type="project" value="UniProtKB-SubCell"/>
</dbReference>
<keyword evidence="9" id="KW-0833">Ubl conjugation pathway</keyword>
<dbReference type="InterPro" id="IPR013083">
    <property type="entry name" value="Znf_RING/FYVE/PHD"/>
</dbReference>
<evidence type="ECO:0000256" key="4">
    <source>
        <dbReference type="ARBA" id="ARBA00004906"/>
    </source>
</evidence>
<organism evidence="13 14">
    <name type="scientific">Starmerella bacillaris</name>
    <name type="common">Yeast</name>
    <name type="synonym">Candida zemplinina</name>
    <dbReference type="NCBI Taxonomy" id="1247836"/>
    <lineage>
        <taxon>Eukaryota</taxon>
        <taxon>Fungi</taxon>
        <taxon>Dikarya</taxon>
        <taxon>Ascomycota</taxon>
        <taxon>Saccharomycotina</taxon>
        <taxon>Dipodascomycetes</taxon>
        <taxon>Dipodascales</taxon>
        <taxon>Trichomonascaceae</taxon>
        <taxon>Starmerella</taxon>
    </lineage>
</organism>
<dbReference type="Proteomes" id="UP001362899">
    <property type="component" value="Unassembled WGS sequence"/>
</dbReference>
<evidence type="ECO:0000256" key="6">
    <source>
        <dbReference type="ARBA" id="ARBA00012483"/>
    </source>
</evidence>
<feature type="compositionally biased region" description="Low complexity" evidence="11">
    <location>
        <begin position="43"/>
        <end position="69"/>
    </location>
</feature>
<comment type="caution">
    <text evidence="13">The sequence shown here is derived from an EMBL/GenBank/DDBJ whole genome shotgun (WGS) entry which is preliminary data.</text>
</comment>
<dbReference type="InterPro" id="IPR019474">
    <property type="entry name" value="Ub_conjug_fac_E4_core"/>
</dbReference>
<dbReference type="Gene3D" id="3.30.40.10">
    <property type="entry name" value="Zinc/RING finger domain, C3HC4 (zinc finger)"/>
    <property type="match status" value="1"/>
</dbReference>
<dbReference type="GO" id="GO:0016874">
    <property type="term" value="F:ligase activity"/>
    <property type="evidence" value="ECO:0007669"/>
    <property type="project" value="UniProtKB-KW"/>
</dbReference>
<dbReference type="SMART" id="SM00504">
    <property type="entry name" value="Ubox"/>
    <property type="match status" value="1"/>
</dbReference>
<feature type="region of interest" description="Disordered" evidence="11">
    <location>
        <begin position="873"/>
        <end position="903"/>
    </location>
</feature>
<dbReference type="Pfam" id="PF10408">
    <property type="entry name" value="Ufd2P_core"/>
    <property type="match status" value="1"/>
</dbReference>
<comment type="subcellular location">
    <subcellularLocation>
        <location evidence="3">Cytoplasm</location>
    </subcellularLocation>
    <subcellularLocation>
        <location evidence="2">Nucleus</location>
    </subcellularLocation>
</comment>
<dbReference type="GO" id="GO:0006511">
    <property type="term" value="P:ubiquitin-dependent protein catabolic process"/>
    <property type="evidence" value="ECO:0007669"/>
    <property type="project" value="InterPro"/>
</dbReference>
<dbReference type="InterPro" id="IPR003613">
    <property type="entry name" value="Ubox_domain"/>
</dbReference>
<accession>A0AAV5RQY4</accession>
<evidence type="ECO:0000256" key="11">
    <source>
        <dbReference type="SAM" id="MobiDB-lite"/>
    </source>
</evidence>
<evidence type="ECO:0000256" key="8">
    <source>
        <dbReference type="ARBA" id="ARBA00022679"/>
    </source>
</evidence>
<keyword evidence="10" id="KW-0539">Nucleus</keyword>
<comment type="similarity">
    <text evidence="5">Belongs to the ubiquitin conjugation factor E4 family.</text>
</comment>
<feature type="compositionally biased region" description="Polar residues" evidence="11">
    <location>
        <begin position="25"/>
        <end position="42"/>
    </location>
</feature>
<dbReference type="GO" id="GO:0005634">
    <property type="term" value="C:nucleus"/>
    <property type="evidence" value="ECO:0007669"/>
    <property type="project" value="UniProtKB-SubCell"/>
</dbReference>
<protein>
    <recommendedName>
        <fullName evidence="6">RING-type E3 ubiquitin transferase</fullName>
        <ecNumber evidence="6">2.3.2.27</ecNumber>
    </recommendedName>
</protein>
<dbReference type="SUPFAM" id="SSF57850">
    <property type="entry name" value="RING/U-box"/>
    <property type="match status" value="1"/>
</dbReference>
<comment type="catalytic activity">
    <reaction evidence="1">
        <text>S-ubiquitinyl-[E2 ubiquitin-conjugating enzyme]-L-cysteine + [acceptor protein]-L-lysine = [E2 ubiquitin-conjugating enzyme]-L-cysteine + N(6)-ubiquitinyl-[acceptor protein]-L-lysine.</text>
        <dbReference type="EC" id="2.3.2.27"/>
    </reaction>
</comment>
<dbReference type="EMBL" id="BTGC01000008">
    <property type="protein sequence ID" value="GMM52939.1"/>
    <property type="molecule type" value="Genomic_DNA"/>
</dbReference>
<dbReference type="InterPro" id="IPR045132">
    <property type="entry name" value="UBE4"/>
</dbReference>
<evidence type="ECO:0000256" key="1">
    <source>
        <dbReference type="ARBA" id="ARBA00000900"/>
    </source>
</evidence>
<name>A0AAV5RQY4_STABA</name>
<gene>
    <name evidence="13" type="ORF">DASB73_039020</name>
</gene>
<keyword evidence="13" id="KW-0436">Ligase</keyword>
<evidence type="ECO:0000313" key="13">
    <source>
        <dbReference type="EMBL" id="GMM52939.1"/>
    </source>
</evidence>
<keyword evidence="8" id="KW-0808">Transferase</keyword>
<dbReference type="PROSITE" id="PS51698">
    <property type="entry name" value="U_BOX"/>
    <property type="match status" value="1"/>
</dbReference>
<evidence type="ECO:0000259" key="12">
    <source>
        <dbReference type="PROSITE" id="PS51698"/>
    </source>
</evidence>
<dbReference type="EC" id="2.3.2.27" evidence="6"/>
<sequence>MNLDEVRKKRLERLQELAEREKKQASLNKAASNEDSVKQGSDSSSPSASKPQPASASVASAPAVAAPPQTSGTIASKNKNTVLNPQVPKNVQPKPAAGAKLNSLASQGSQGSQANKTSGVQPQQKVTKPVPTEAAIAYDPNTSQIVFKALDLSYLDKQCFDAEVFEDYASFLTMEYFHRRSQSGRAGNPQLYAMKAYDRLTQAQKQISQETKRIDEIKKYLLEFARVNLQGCLIETWDEDEEPLLFGDTLVSEVIANGVNSVSLPYITQAIKQFLVLSTESEITSSVVFFKAINTAMINRMPTFGTKGSLQYWSLALHLFKSPVYAEFATSFFPADFRKESLNPNHLAQDFFVGKMFSTGPIQGGMIAMYPFDSLKRASVEEISHYYKTSEQSVQLFKSYQRQIVVKIFEASKTSRAYLFNWLTAVLVVNQRQQAENRHVLNLNKLEFMFNIYDVLQQLCHPFAKLDSSMYKYFQRIDPMYHYTHLGQYIRGDISLFDVPDEEKPKEENQNPQSFISTLFFVTLGFMELGLVPVITGIEGKFDEQLRAAESLLGNVHNDPMFKQWPVEKQKRYLATVDQKLVEGKLEKAGFTFFINAKEFMEDNMRVCTFMVCFAMNLAQNFPGKLELVVPWNKEVPLEYRLYPSYCLSAPVISMTHFGRDAVILTNNSRVDDNELIINFCMFFISSPEVLNQPYIRMKIARLLHFGVLDLRANSGPLFPGSYNTNFATSENCKKYLIPAIMILGIAMVRDYPTMSYNDKVQVKKYIYLVFKKLFENRYYVDSLQVVAKERPELCIKFAGCLVDDLSAYLEGGLNAVRKIHTLEEAIMQKRNSNSTISSGAGTPNVSANSAAVDPTAAAAQALAVPQIPNVPNVAELNSQNPADDDQAVPAPAPIESNESDDLSNELRGEMQELSIDPSSDRQQLIKLVGEQKGMALAYWMIFYETMIPTETFTEHLPQIFGSDEILHRCAIMLNSKLAVLVGPQCSKLKIKDGSSVKFVAKNVLRAVLTIFLNLRNVPGFPRALARDERSYSDKLYNSCIFYCKKGSILSENELIEFETLIKKVKIAHAEAEEEDMAFDDVPDEYLDPLMYEIMENPVTLPVSKMNIDLTTIKEHLLTDATDPFNRVPLKIEDVVPNLELKKEIEEFKRRKRQEIKEKEAQMDVD</sequence>
<feature type="compositionally biased region" description="Polar residues" evidence="11">
    <location>
        <begin position="70"/>
        <end position="89"/>
    </location>
</feature>
<evidence type="ECO:0000256" key="7">
    <source>
        <dbReference type="ARBA" id="ARBA00022490"/>
    </source>
</evidence>
<evidence type="ECO:0000256" key="2">
    <source>
        <dbReference type="ARBA" id="ARBA00004123"/>
    </source>
</evidence>
<proteinExistence type="inferred from homology"/>
<reference evidence="13 14" key="1">
    <citation type="journal article" date="2023" name="Elife">
        <title>Identification of key yeast species and microbe-microbe interactions impacting larval growth of Drosophila in the wild.</title>
        <authorList>
            <person name="Mure A."/>
            <person name="Sugiura Y."/>
            <person name="Maeda R."/>
            <person name="Honda K."/>
            <person name="Sakurai N."/>
            <person name="Takahashi Y."/>
            <person name="Watada M."/>
            <person name="Katoh T."/>
            <person name="Gotoh A."/>
            <person name="Gotoh Y."/>
            <person name="Taniguchi I."/>
            <person name="Nakamura K."/>
            <person name="Hayashi T."/>
            <person name="Katayama T."/>
            <person name="Uemura T."/>
            <person name="Hattori Y."/>
        </authorList>
    </citation>
    <scope>NUCLEOTIDE SEQUENCE [LARGE SCALE GENOMIC DNA]</scope>
    <source>
        <strain evidence="13 14">SB-73</strain>
    </source>
</reference>
<evidence type="ECO:0000256" key="10">
    <source>
        <dbReference type="ARBA" id="ARBA00023242"/>
    </source>
</evidence>
<evidence type="ECO:0000256" key="3">
    <source>
        <dbReference type="ARBA" id="ARBA00004496"/>
    </source>
</evidence>
<dbReference type="GO" id="GO:0034450">
    <property type="term" value="F:ubiquitin-ubiquitin ligase activity"/>
    <property type="evidence" value="ECO:0007669"/>
    <property type="project" value="InterPro"/>
</dbReference>
<keyword evidence="14" id="KW-1185">Reference proteome</keyword>
<evidence type="ECO:0000256" key="9">
    <source>
        <dbReference type="ARBA" id="ARBA00022786"/>
    </source>
</evidence>
<keyword evidence="7" id="KW-0963">Cytoplasm</keyword>
<feature type="region of interest" description="Disordered" evidence="11">
    <location>
        <begin position="17"/>
        <end position="128"/>
    </location>
</feature>
<dbReference type="GO" id="GO:0000209">
    <property type="term" value="P:protein polyubiquitination"/>
    <property type="evidence" value="ECO:0007669"/>
    <property type="project" value="TreeGrafter"/>
</dbReference>
<dbReference type="FunFam" id="3.30.40.10:FF:000055">
    <property type="entry name" value="Ubiquitin conjugation factor e4 a"/>
    <property type="match status" value="1"/>
</dbReference>
<comment type="pathway">
    <text evidence="4">Protein modification; protein ubiquitination.</text>
</comment>
<dbReference type="Pfam" id="PF04564">
    <property type="entry name" value="U-box"/>
    <property type="match status" value="1"/>
</dbReference>
<dbReference type="PANTHER" id="PTHR13931">
    <property type="entry name" value="UBIQUITINATION FACTOR E4"/>
    <property type="match status" value="1"/>
</dbReference>